<sequence length="163" mass="17234">MSIDIQVHSGPQLACAGCGGAISVEEIPLCGACADPNINGVRRPQVPAKTLSDWSAVVDSYYAARDAYGHVQQPNWAVMWLRIHPYTGAVVDSECIDVCPALPSEIPAGANPSTTRGAKAPIDSAALSARLGYPSKGIVFALDHTGIHTARFIAEQRRNRGIV</sequence>
<dbReference type="AlphaFoldDB" id="A0A1T8VGR7"/>
<protein>
    <submittedName>
        <fullName evidence="1">Uncharacterized protein</fullName>
    </submittedName>
</protein>
<proteinExistence type="predicted"/>
<dbReference type="Proteomes" id="UP000190074">
    <property type="component" value="Unassembled WGS sequence"/>
</dbReference>
<organism evidence="1 2">
    <name type="scientific">Mycobacteroides abscessus subsp. massiliense</name>
    <dbReference type="NCBI Taxonomy" id="1962118"/>
    <lineage>
        <taxon>Bacteria</taxon>
        <taxon>Bacillati</taxon>
        <taxon>Actinomycetota</taxon>
        <taxon>Actinomycetes</taxon>
        <taxon>Mycobacteriales</taxon>
        <taxon>Mycobacteriaceae</taxon>
        <taxon>Mycobacteroides</taxon>
        <taxon>Mycobacteroides abscessus</taxon>
    </lineage>
</organism>
<evidence type="ECO:0000313" key="2">
    <source>
        <dbReference type="Proteomes" id="UP000190074"/>
    </source>
</evidence>
<dbReference type="RefSeq" id="WP_079636382.1">
    <property type="nucleotide sequence ID" value="NZ_FVGW01000028.1"/>
</dbReference>
<name>A0A1T8VGR7_9MYCO</name>
<dbReference type="EMBL" id="FVGW01000028">
    <property type="protein sequence ID" value="SKN04242.1"/>
    <property type="molecule type" value="Genomic_DNA"/>
</dbReference>
<gene>
    <name evidence="1" type="ORF">SAMEA2259716_05826</name>
</gene>
<reference evidence="1 2" key="1">
    <citation type="submission" date="2016-11" db="EMBL/GenBank/DDBJ databases">
        <authorList>
            <consortium name="Pathogen Informatics"/>
        </authorList>
    </citation>
    <scope>NUCLEOTIDE SEQUENCE [LARGE SCALE GENOMIC DNA]</scope>
    <source>
        <strain evidence="1 2">911</strain>
    </source>
</reference>
<evidence type="ECO:0000313" key="1">
    <source>
        <dbReference type="EMBL" id="SKN04242.1"/>
    </source>
</evidence>
<accession>A0A1T8VGR7</accession>